<dbReference type="EMBL" id="BGPR01082248">
    <property type="protein sequence ID" value="GBL86362.1"/>
    <property type="molecule type" value="Genomic_DNA"/>
</dbReference>
<reference evidence="1 2" key="1">
    <citation type="journal article" date="2019" name="Sci. Rep.">
        <title>Orb-weaving spider Araneus ventricosus genome elucidates the spidroin gene catalogue.</title>
        <authorList>
            <person name="Kono N."/>
            <person name="Nakamura H."/>
            <person name="Ohtoshi R."/>
            <person name="Moran D.A.P."/>
            <person name="Shinohara A."/>
            <person name="Yoshida Y."/>
            <person name="Fujiwara M."/>
            <person name="Mori M."/>
            <person name="Tomita M."/>
            <person name="Arakawa K."/>
        </authorList>
    </citation>
    <scope>NUCLEOTIDE SEQUENCE [LARGE SCALE GENOMIC DNA]</scope>
</reference>
<evidence type="ECO:0000313" key="1">
    <source>
        <dbReference type="EMBL" id="GBL86362.1"/>
    </source>
</evidence>
<organism evidence="1 2">
    <name type="scientific">Araneus ventricosus</name>
    <name type="common">Orbweaver spider</name>
    <name type="synonym">Epeira ventricosa</name>
    <dbReference type="NCBI Taxonomy" id="182803"/>
    <lineage>
        <taxon>Eukaryota</taxon>
        <taxon>Metazoa</taxon>
        <taxon>Ecdysozoa</taxon>
        <taxon>Arthropoda</taxon>
        <taxon>Chelicerata</taxon>
        <taxon>Arachnida</taxon>
        <taxon>Araneae</taxon>
        <taxon>Araneomorphae</taxon>
        <taxon>Entelegynae</taxon>
        <taxon>Araneoidea</taxon>
        <taxon>Araneidae</taxon>
        <taxon>Araneus</taxon>
    </lineage>
</organism>
<protein>
    <submittedName>
        <fullName evidence="1">Uncharacterized protein</fullName>
    </submittedName>
</protein>
<keyword evidence="2" id="KW-1185">Reference proteome</keyword>
<sequence>MRKVYLIGVDDGEPPHVRLRELHIGQLYLALSQHGVGVLIASEDGAEQRAVGHVRLVHAEQEPLLEHRVVAFSLDLQKMQEWPSQFISHLGLEISKIGCQ</sequence>
<comment type="caution">
    <text evidence="1">The sequence shown here is derived from an EMBL/GenBank/DDBJ whole genome shotgun (WGS) entry which is preliminary data.</text>
</comment>
<evidence type="ECO:0000313" key="2">
    <source>
        <dbReference type="Proteomes" id="UP000499080"/>
    </source>
</evidence>
<proteinExistence type="predicted"/>
<dbReference type="AlphaFoldDB" id="A0A4Y2B1Y9"/>
<name>A0A4Y2B1Y9_ARAVE</name>
<gene>
    <name evidence="1" type="ORF">AVEN_186608_1</name>
</gene>
<dbReference type="Proteomes" id="UP000499080">
    <property type="component" value="Unassembled WGS sequence"/>
</dbReference>
<accession>A0A4Y2B1Y9</accession>